<dbReference type="Gene3D" id="2.60.40.1120">
    <property type="entry name" value="Carboxypeptidase-like, regulatory domain"/>
    <property type="match status" value="1"/>
</dbReference>
<reference evidence="4 5" key="1">
    <citation type="submission" date="2018-05" db="EMBL/GenBank/DDBJ databases">
        <title>Rhodohalobacter halophilus gen. nov., sp. nov., a moderately halophilic member of the family Balneolaceae.</title>
        <authorList>
            <person name="Liu Z.-W."/>
        </authorList>
    </citation>
    <scope>NUCLEOTIDE SEQUENCE [LARGE SCALE GENOMIC DNA]</scope>
    <source>
        <strain evidence="4 5">8A47</strain>
    </source>
</reference>
<feature type="region of interest" description="Disordered" evidence="1">
    <location>
        <begin position="64"/>
        <end position="84"/>
    </location>
</feature>
<keyword evidence="5" id="KW-1185">Reference proteome</keyword>
<feature type="signal peptide" evidence="2">
    <location>
        <begin position="1"/>
        <end position="19"/>
    </location>
</feature>
<dbReference type="Pfam" id="PF14321">
    <property type="entry name" value="DUF4382"/>
    <property type="match status" value="1"/>
</dbReference>
<gene>
    <name evidence="4" type="ORF">DDZ15_14115</name>
</gene>
<comment type="caution">
    <text evidence="4">The sequence shown here is derived from an EMBL/GenBank/DDBJ whole genome shotgun (WGS) entry which is preliminary data.</text>
</comment>
<organism evidence="4 5">
    <name type="scientific">Rhodohalobacter mucosus</name>
    <dbReference type="NCBI Taxonomy" id="2079485"/>
    <lineage>
        <taxon>Bacteria</taxon>
        <taxon>Pseudomonadati</taxon>
        <taxon>Balneolota</taxon>
        <taxon>Balneolia</taxon>
        <taxon>Balneolales</taxon>
        <taxon>Balneolaceae</taxon>
        <taxon>Rhodohalobacter</taxon>
    </lineage>
</organism>
<feature type="domain" description="DUF4382" evidence="3">
    <location>
        <begin position="35"/>
        <end position="193"/>
    </location>
</feature>
<keyword evidence="2" id="KW-0732">Signal</keyword>
<sequence length="287" mass="31256">MKIVNKLMLATFSLVFVFASCESLEVNSDNSDEPGTMRVFLTDAPADYESVVIDIREIRIHKNEDAVMEEDSDSDGDNDGEDQESDGEWIIISDEPQKVDLLQLTNGITEFLGETELEAGTYSQMRLILGDENEITVDGATKKLTTPSAQQSGLKLNIHAEVESNAVYTLLLDFDASRSIVKAGNSGKYLLKPVIKTVDLARTGAIAGTVEPADAMPWVYAIADEDTLAGTRADELGEYLMIGLLSGTYDVAVFPDTTVYDQIRVEGIEVSAPDTTVVDTLSLQEVQ</sequence>
<protein>
    <recommendedName>
        <fullName evidence="3">DUF4382 domain-containing protein</fullName>
    </recommendedName>
</protein>
<dbReference type="InterPro" id="IPR025491">
    <property type="entry name" value="DUF4382"/>
</dbReference>
<dbReference type="EMBL" id="QGGB01000009">
    <property type="protein sequence ID" value="PWN05716.1"/>
    <property type="molecule type" value="Genomic_DNA"/>
</dbReference>
<dbReference type="PROSITE" id="PS51257">
    <property type="entry name" value="PROKAR_LIPOPROTEIN"/>
    <property type="match status" value="1"/>
</dbReference>
<evidence type="ECO:0000256" key="1">
    <source>
        <dbReference type="SAM" id="MobiDB-lite"/>
    </source>
</evidence>
<dbReference type="AlphaFoldDB" id="A0A316TZS3"/>
<dbReference type="OrthoDB" id="2111471at2"/>
<proteinExistence type="predicted"/>
<dbReference type="Proteomes" id="UP000245533">
    <property type="component" value="Unassembled WGS sequence"/>
</dbReference>
<evidence type="ECO:0000313" key="5">
    <source>
        <dbReference type="Proteomes" id="UP000245533"/>
    </source>
</evidence>
<feature type="chain" id="PRO_5016260420" description="DUF4382 domain-containing protein" evidence="2">
    <location>
        <begin position="20"/>
        <end position="287"/>
    </location>
</feature>
<accession>A0A316TZS3</accession>
<evidence type="ECO:0000256" key="2">
    <source>
        <dbReference type="SAM" id="SignalP"/>
    </source>
</evidence>
<name>A0A316TZS3_9BACT</name>
<dbReference type="RefSeq" id="WP_109647743.1">
    <property type="nucleotide sequence ID" value="NZ_QGGB01000009.1"/>
</dbReference>
<evidence type="ECO:0000313" key="4">
    <source>
        <dbReference type="EMBL" id="PWN05716.1"/>
    </source>
</evidence>
<evidence type="ECO:0000259" key="3">
    <source>
        <dbReference type="Pfam" id="PF14321"/>
    </source>
</evidence>
<feature type="compositionally biased region" description="Acidic residues" evidence="1">
    <location>
        <begin position="66"/>
        <end position="84"/>
    </location>
</feature>